<dbReference type="Gene3D" id="3.40.50.1820">
    <property type="entry name" value="alpha/beta hydrolase"/>
    <property type="match status" value="1"/>
</dbReference>
<dbReference type="GO" id="GO:0003824">
    <property type="term" value="F:catalytic activity"/>
    <property type="evidence" value="ECO:0007669"/>
    <property type="project" value="UniProtKB-ARBA"/>
</dbReference>
<dbReference type="Pfam" id="PF00561">
    <property type="entry name" value="Abhydrolase_1"/>
    <property type="match status" value="1"/>
</dbReference>
<evidence type="ECO:0000313" key="4">
    <source>
        <dbReference type="Proteomes" id="UP000252586"/>
    </source>
</evidence>
<evidence type="ECO:0000256" key="1">
    <source>
        <dbReference type="SAM" id="MobiDB-lite"/>
    </source>
</evidence>
<dbReference type="PANTHER" id="PTHR43194:SF2">
    <property type="entry name" value="PEROXISOMAL MEMBRANE PROTEIN LPX1"/>
    <property type="match status" value="1"/>
</dbReference>
<reference evidence="3 4" key="1">
    <citation type="submission" date="2018-06" db="EMBL/GenBank/DDBJ databases">
        <title>Genomic Encyclopedia of Type Strains, Phase IV (KMG-IV): sequencing the most valuable type-strain genomes for metagenomic binning, comparative biology and taxonomic classification.</title>
        <authorList>
            <person name="Goeker M."/>
        </authorList>
    </citation>
    <scope>NUCLEOTIDE SEQUENCE [LARGE SCALE GENOMIC DNA]</scope>
    <source>
        <strain evidence="3 4">DSM 44599</strain>
    </source>
</reference>
<dbReference type="EMBL" id="QNRE01000008">
    <property type="protein sequence ID" value="RBO88810.1"/>
    <property type="molecule type" value="Genomic_DNA"/>
</dbReference>
<feature type="region of interest" description="Disordered" evidence="1">
    <location>
        <begin position="26"/>
        <end position="59"/>
    </location>
</feature>
<dbReference type="InterPro" id="IPR000073">
    <property type="entry name" value="AB_hydrolase_1"/>
</dbReference>
<comment type="caution">
    <text evidence="3">The sequence shown here is derived from an EMBL/GenBank/DDBJ whole genome shotgun (WGS) entry which is preliminary data.</text>
</comment>
<evidence type="ECO:0000259" key="2">
    <source>
        <dbReference type="Pfam" id="PF00561"/>
    </source>
</evidence>
<dbReference type="Proteomes" id="UP000252586">
    <property type="component" value="Unassembled WGS sequence"/>
</dbReference>
<dbReference type="InterPro" id="IPR029058">
    <property type="entry name" value="AB_hydrolase_fold"/>
</dbReference>
<organism evidence="3 4">
    <name type="scientific">Nocardia puris</name>
    <dbReference type="NCBI Taxonomy" id="208602"/>
    <lineage>
        <taxon>Bacteria</taxon>
        <taxon>Bacillati</taxon>
        <taxon>Actinomycetota</taxon>
        <taxon>Actinomycetes</taxon>
        <taxon>Mycobacteriales</taxon>
        <taxon>Nocardiaceae</taxon>
        <taxon>Nocardia</taxon>
    </lineage>
</organism>
<sequence>MRGSAAQVGDCGRGADERVRYGLTKNIRAFNPPDQRSDRAIVARPSRAPCDPPDRPRAGPRCRSVLSNIVDLTFSEVTVGAVRVAYRDSGVAGGTPVVLVHGMGGDGHTWNRFARRLIRDGRRVIVPDLRGHGKSAHTDSYLFGEFGEDVLRLCERLELDRVDLVGHSLGGYAVSCVAQERPDLVRRLVIEECPLPLRSGTEELRLTRRFPTVPELWHATSSLIRHPRAVLAFDRSMTGTALEQFRKPNPEWWDRLADITAPTLILRGGPGGMVDPDKLAVLLDAIPDVTAVPFTCGHSIHRDRYREFEATVLPFLAEP</sequence>
<gene>
    <name evidence="3" type="ORF">DFR74_10835</name>
</gene>
<keyword evidence="4" id="KW-1185">Reference proteome</keyword>
<dbReference type="PANTHER" id="PTHR43194">
    <property type="entry name" value="HYDROLASE ALPHA/BETA FOLD FAMILY"/>
    <property type="match status" value="1"/>
</dbReference>
<protein>
    <submittedName>
        <fullName evidence="3">Pimeloyl-ACP methyl ester carboxylesterase</fullName>
    </submittedName>
</protein>
<accession>A0A366DFH0</accession>
<dbReference type="SUPFAM" id="SSF53474">
    <property type="entry name" value="alpha/beta-Hydrolases"/>
    <property type="match status" value="1"/>
</dbReference>
<dbReference type="AlphaFoldDB" id="A0A366DFH0"/>
<dbReference type="InterPro" id="IPR050228">
    <property type="entry name" value="Carboxylesterase_BioH"/>
</dbReference>
<evidence type="ECO:0000313" key="3">
    <source>
        <dbReference type="EMBL" id="RBO88810.1"/>
    </source>
</evidence>
<feature type="domain" description="AB hydrolase-1" evidence="2">
    <location>
        <begin position="96"/>
        <end position="192"/>
    </location>
</feature>
<dbReference type="PRINTS" id="PR00111">
    <property type="entry name" value="ABHYDROLASE"/>
</dbReference>
<proteinExistence type="predicted"/>
<name>A0A366DFH0_9NOCA</name>
<dbReference type="STRING" id="1210090.GCA_001613185_05296"/>